<dbReference type="STRING" id="13035.Dacsa_1796"/>
<dbReference type="PATRIC" id="fig|13035.3.peg.2033"/>
<gene>
    <name evidence="3" type="ORF">Dacsa_1796</name>
</gene>
<evidence type="ECO:0000256" key="1">
    <source>
        <dbReference type="ARBA" id="ARBA00022946"/>
    </source>
</evidence>
<dbReference type="NCBIfam" id="TIGR03317">
    <property type="entry name" value="ygfZ_signature"/>
    <property type="match status" value="1"/>
</dbReference>
<dbReference type="EMBL" id="CP003944">
    <property type="protein sequence ID" value="AFZ50454.1"/>
    <property type="molecule type" value="Genomic_DNA"/>
</dbReference>
<dbReference type="eggNOG" id="COG0354">
    <property type="taxonomic scope" value="Bacteria"/>
</dbReference>
<dbReference type="PANTHER" id="PTHR43757">
    <property type="entry name" value="AMINOMETHYLTRANSFERASE"/>
    <property type="match status" value="1"/>
</dbReference>
<keyword evidence="1" id="KW-0809">Transit peptide</keyword>
<organism evidence="3 4">
    <name type="scientific">Dactylococcopsis salina (strain PCC 8305)</name>
    <name type="common">Myxobactron salinum</name>
    <dbReference type="NCBI Taxonomy" id="13035"/>
    <lineage>
        <taxon>Bacteria</taxon>
        <taxon>Bacillati</taxon>
        <taxon>Cyanobacteriota</taxon>
        <taxon>Cyanophyceae</taxon>
        <taxon>Nodosilineales</taxon>
        <taxon>Cymatolegaceae</taxon>
        <taxon>Dactylococcopsis</taxon>
    </lineage>
</organism>
<proteinExistence type="predicted"/>
<dbReference type="PIRSF" id="PIRSF006487">
    <property type="entry name" value="GcvT"/>
    <property type="match status" value="1"/>
</dbReference>
<dbReference type="Pfam" id="PF01571">
    <property type="entry name" value="GCV_T"/>
    <property type="match status" value="1"/>
</dbReference>
<dbReference type="SUPFAM" id="SSF103025">
    <property type="entry name" value="Folate-binding domain"/>
    <property type="match status" value="1"/>
</dbReference>
<feature type="domain" description="GCVT N-terminal" evidence="2">
    <location>
        <begin position="10"/>
        <end position="230"/>
    </location>
</feature>
<dbReference type="PANTHER" id="PTHR43757:SF14">
    <property type="entry name" value="GLYCINE CLEAVAGE T-PROTEIN FAMILY"/>
    <property type="match status" value="1"/>
</dbReference>
<dbReference type="InterPro" id="IPR017703">
    <property type="entry name" value="YgfZ/GCV_T_CS"/>
</dbReference>
<reference evidence="3" key="1">
    <citation type="submission" date="2012-04" db="EMBL/GenBank/DDBJ databases">
        <title>Finished genome of Dactylococcopsis salina PCC 8305.</title>
        <authorList>
            <consortium name="US DOE Joint Genome Institute"/>
            <person name="Gugger M."/>
            <person name="Coursin T."/>
            <person name="Rippka R."/>
            <person name="Tandeau De Marsac N."/>
            <person name="Huntemann M."/>
            <person name="Wei C.-L."/>
            <person name="Han J."/>
            <person name="Detter J.C."/>
            <person name="Han C."/>
            <person name="Tapia R."/>
            <person name="Daligault H."/>
            <person name="Chen A."/>
            <person name="Krypides N."/>
            <person name="Mavromatis K."/>
            <person name="Markowitz V."/>
            <person name="Szeto E."/>
            <person name="Ivanova N."/>
            <person name="Ovchinnikova G."/>
            <person name="Pagani I."/>
            <person name="Pati A."/>
            <person name="Goodwin L."/>
            <person name="Peters L."/>
            <person name="Pitluck S."/>
            <person name="Woyke T."/>
            <person name="Kerfeld C."/>
        </authorList>
    </citation>
    <scope>NUCLEOTIDE SEQUENCE [LARGE SCALE GENOMIC DNA]</scope>
    <source>
        <strain evidence="3">PCC 8305</strain>
    </source>
</reference>
<dbReference type="HOGENOM" id="CLU_007884_6_3_3"/>
<dbReference type="InterPro" id="IPR006222">
    <property type="entry name" value="GCVT_N"/>
</dbReference>
<dbReference type="AlphaFoldDB" id="K9YU83"/>
<accession>K9YU83</accession>
<dbReference type="InterPro" id="IPR027266">
    <property type="entry name" value="TrmE/GcvT-like"/>
</dbReference>
<keyword evidence="4" id="KW-1185">Reference proteome</keyword>
<evidence type="ECO:0000313" key="3">
    <source>
        <dbReference type="EMBL" id="AFZ50454.1"/>
    </source>
</evidence>
<dbReference type="Proteomes" id="UP000010482">
    <property type="component" value="Chromosome"/>
</dbReference>
<sequence>MSRYSEQKQVAKKEVALYQYPDYGVIQLTGEDCLQFLHNQTTNEVKSLKPQQGCHTVFVNSTGRTLDLATVYVTEEKVLLLVSPQRTEFLMSWLDRYLFPMDRVTLKNVSEDYTVFTIAGEKSEAMGKQLGITINWEQPFATHEKITIDAVSVRIAVGTEIALPGYTLLVSSEHSEHLKQILTNLGAASIEQSAWEELTLEQGRPLPDSELTEDHNPLEAGLWNAISFDKGCYIGQETIARLNTYQGVKQRLWGIKLSQPVDLETPITLEGKKVGKLTRLLETDEGIKGLAYIRTKAGGEGLTVQVGEATGEVFALPFLTH</sequence>
<dbReference type="InterPro" id="IPR028896">
    <property type="entry name" value="GcvT/YgfZ/DmdA"/>
</dbReference>
<evidence type="ECO:0000259" key="2">
    <source>
        <dbReference type="Pfam" id="PF01571"/>
    </source>
</evidence>
<name>K9YU83_DACS8</name>
<dbReference type="Gene3D" id="3.30.1360.120">
    <property type="entry name" value="Probable tRNA modification gtpase trme, domain 1"/>
    <property type="match status" value="1"/>
</dbReference>
<evidence type="ECO:0000313" key="4">
    <source>
        <dbReference type="Proteomes" id="UP000010482"/>
    </source>
</evidence>
<dbReference type="KEGG" id="dsl:Dacsa_1796"/>
<protein>
    <submittedName>
        <fullName evidence="3">Folate-binding protein YgfZ</fullName>
    </submittedName>
</protein>
<dbReference type="RefSeq" id="WP_015229451.1">
    <property type="nucleotide sequence ID" value="NC_019780.1"/>
</dbReference>
<dbReference type="OrthoDB" id="9796287at2"/>